<dbReference type="Pfam" id="PF02949">
    <property type="entry name" value="7tm_6"/>
    <property type="match status" value="1"/>
</dbReference>
<keyword evidence="10" id="KW-1185">Reference proteome</keyword>
<keyword evidence="8" id="KW-0675">Receptor</keyword>
<evidence type="ECO:0000256" key="5">
    <source>
        <dbReference type="ARBA" id="ARBA00022725"/>
    </source>
</evidence>
<keyword evidence="5" id="KW-0552">Olfaction</keyword>
<evidence type="ECO:0000256" key="9">
    <source>
        <dbReference type="ARBA" id="ARBA00023224"/>
    </source>
</evidence>
<name>A0A6I9WTS1_9HYME</name>
<keyword evidence="6" id="KW-1133">Transmembrane helix</keyword>
<dbReference type="GO" id="GO:0005549">
    <property type="term" value="F:odorant binding"/>
    <property type="evidence" value="ECO:0007669"/>
    <property type="project" value="InterPro"/>
</dbReference>
<evidence type="ECO:0000256" key="7">
    <source>
        <dbReference type="ARBA" id="ARBA00023136"/>
    </source>
</evidence>
<protein>
    <submittedName>
        <fullName evidence="11">Odorant receptor 9a-like</fullName>
    </submittedName>
</protein>
<evidence type="ECO:0000256" key="8">
    <source>
        <dbReference type="ARBA" id="ARBA00023170"/>
    </source>
</evidence>
<evidence type="ECO:0000256" key="4">
    <source>
        <dbReference type="ARBA" id="ARBA00022692"/>
    </source>
</evidence>
<evidence type="ECO:0000313" key="11">
    <source>
        <dbReference type="RefSeq" id="XP_011646664.1"/>
    </source>
</evidence>
<dbReference type="GO" id="GO:0007165">
    <property type="term" value="P:signal transduction"/>
    <property type="evidence" value="ECO:0007669"/>
    <property type="project" value="UniProtKB-KW"/>
</dbReference>
<keyword evidence="7" id="KW-0472">Membrane</keyword>
<dbReference type="GO" id="GO:0004984">
    <property type="term" value="F:olfactory receptor activity"/>
    <property type="evidence" value="ECO:0007669"/>
    <property type="project" value="InterPro"/>
</dbReference>
<accession>A0A6I9WTS1</accession>
<evidence type="ECO:0000256" key="3">
    <source>
        <dbReference type="ARBA" id="ARBA00022606"/>
    </source>
</evidence>
<keyword evidence="3" id="KW-0716">Sensory transduction</keyword>
<dbReference type="InterPro" id="IPR004117">
    <property type="entry name" value="7tm6_olfct_rcpt"/>
</dbReference>
<comment type="subcellular location">
    <subcellularLocation>
        <location evidence="1">Cell membrane</location>
        <topology evidence="1">Multi-pass membrane protein</topology>
    </subcellularLocation>
</comment>
<keyword evidence="2" id="KW-1003">Cell membrane</keyword>
<evidence type="ECO:0000256" key="2">
    <source>
        <dbReference type="ARBA" id="ARBA00022475"/>
    </source>
</evidence>
<organism evidence="10 11">
    <name type="scientific">Pogonomyrmex barbatus</name>
    <name type="common">red harvester ant</name>
    <dbReference type="NCBI Taxonomy" id="144034"/>
    <lineage>
        <taxon>Eukaryota</taxon>
        <taxon>Metazoa</taxon>
        <taxon>Ecdysozoa</taxon>
        <taxon>Arthropoda</taxon>
        <taxon>Hexapoda</taxon>
        <taxon>Insecta</taxon>
        <taxon>Pterygota</taxon>
        <taxon>Neoptera</taxon>
        <taxon>Endopterygota</taxon>
        <taxon>Hymenoptera</taxon>
        <taxon>Apocrita</taxon>
        <taxon>Aculeata</taxon>
        <taxon>Formicoidea</taxon>
        <taxon>Formicidae</taxon>
        <taxon>Myrmicinae</taxon>
        <taxon>Pogonomyrmex</taxon>
    </lineage>
</organism>
<dbReference type="OrthoDB" id="6614360at2759"/>
<dbReference type="GO" id="GO:0005886">
    <property type="term" value="C:plasma membrane"/>
    <property type="evidence" value="ECO:0007669"/>
    <property type="project" value="UniProtKB-SubCell"/>
</dbReference>
<dbReference type="GeneID" id="105433191"/>
<reference evidence="11" key="1">
    <citation type="submission" date="2025-08" db="UniProtKB">
        <authorList>
            <consortium name="RefSeq"/>
        </authorList>
    </citation>
    <scope>IDENTIFICATION</scope>
</reference>
<dbReference type="PANTHER" id="PTHR21137:SF35">
    <property type="entry name" value="ODORANT RECEPTOR 19A-RELATED"/>
    <property type="match status" value="1"/>
</dbReference>
<keyword evidence="9" id="KW-0807">Transducer</keyword>
<dbReference type="AlphaFoldDB" id="A0A6I9WTS1"/>
<gene>
    <name evidence="11" type="primary">LOC105433191</name>
</gene>
<dbReference type="Proteomes" id="UP000504615">
    <property type="component" value="Unplaced"/>
</dbReference>
<keyword evidence="4" id="KW-0812">Transmembrane</keyword>
<evidence type="ECO:0000256" key="6">
    <source>
        <dbReference type="ARBA" id="ARBA00022989"/>
    </source>
</evidence>
<sequence>MIISYSGQRIMDESQDIFYRAYAAEWYNFSPRLKSLMIITLYRSNMPCGLKAGNMVPLSIATYASVIRMAMSYFTAFLSIQE</sequence>
<evidence type="ECO:0000256" key="1">
    <source>
        <dbReference type="ARBA" id="ARBA00004651"/>
    </source>
</evidence>
<dbReference type="KEGG" id="pbar:105433191"/>
<proteinExistence type="predicted"/>
<dbReference type="PANTHER" id="PTHR21137">
    <property type="entry name" value="ODORANT RECEPTOR"/>
    <property type="match status" value="1"/>
</dbReference>
<evidence type="ECO:0000313" key="10">
    <source>
        <dbReference type="Proteomes" id="UP000504615"/>
    </source>
</evidence>
<dbReference type="RefSeq" id="XP_011646664.1">
    <property type="nucleotide sequence ID" value="XM_011648362.1"/>
</dbReference>